<comment type="caution">
    <text evidence="1">The sequence shown here is derived from an EMBL/GenBank/DDBJ whole genome shotgun (WGS) entry which is preliminary data.</text>
</comment>
<evidence type="ECO:0000313" key="2">
    <source>
        <dbReference type="Proteomes" id="UP000004810"/>
    </source>
</evidence>
<organism evidence="1 2">
    <name type="scientific">Wuchereria bancrofti</name>
    <dbReference type="NCBI Taxonomy" id="6293"/>
    <lineage>
        <taxon>Eukaryota</taxon>
        <taxon>Metazoa</taxon>
        <taxon>Ecdysozoa</taxon>
        <taxon>Nematoda</taxon>
        <taxon>Chromadorea</taxon>
        <taxon>Rhabditida</taxon>
        <taxon>Spirurina</taxon>
        <taxon>Spiruromorpha</taxon>
        <taxon>Filarioidea</taxon>
        <taxon>Onchocercidae</taxon>
        <taxon>Wuchereria</taxon>
    </lineage>
</organism>
<gene>
    <name evidence="1" type="ORF">WUBG_11777</name>
</gene>
<sequence length="81" mass="9208">MPVLLTDLFIPSVAEIAAISIDVWLLGENVDGQRLLVTTDICRKSISVQDLQPLMRIRFVKVGPICKNKYVRFIQNFSQCE</sequence>
<evidence type="ECO:0000313" key="1">
    <source>
        <dbReference type="EMBL" id="EJW77312.1"/>
    </source>
</evidence>
<accession>J9EJU4</accession>
<dbReference type="EMBL" id="ADBV01007934">
    <property type="protein sequence ID" value="EJW77312.1"/>
    <property type="molecule type" value="Genomic_DNA"/>
</dbReference>
<dbReference type="AlphaFoldDB" id="J9EJU4"/>
<protein>
    <submittedName>
        <fullName evidence="1">Uncharacterized protein</fullName>
    </submittedName>
</protein>
<proteinExistence type="predicted"/>
<name>J9EJU4_WUCBA</name>
<reference evidence="2" key="1">
    <citation type="submission" date="2012-08" db="EMBL/GenBank/DDBJ databases">
        <title>The Genome Sequence of Wuchereria bancrofti.</title>
        <authorList>
            <person name="Nutman T.B."/>
            <person name="Fink D.L."/>
            <person name="Russ C."/>
            <person name="Young S."/>
            <person name="Zeng Q."/>
            <person name="Koehrsen M."/>
            <person name="Alvarado L."/>
            <person name="Berlin A."/>
            <person name="Chapman S.B."/>
            <person name="Chen Z."/>
            <person name="Freedman E."/>
            <person name="Gellesch M."/>
            <person name="Goldberg J."/>
            <person name="Griggs A."/>
            <person name="Gujja S."/>
            <person name="Heilman E.R."/>
            <person name="Heiman D."/>
            <person name="Hepburn T."/>
            <person name="Howarth C."/>
            <person name="Jen D."/>
            <person name="Larson L."/>
            <person name="Lewis B."/>
            <person name="Mehta T."/>
            <person name="Park D."/>
            <person name="Pearson M."/>
            <person name="Roberts A."/>
            <person name="Saif S."/>
            <person name="Shea T."/>
            <person name="Shenoy N."/>
            <person name="Sisk P."/>
            <person name="Stolte C."/>
            <person name="Sykes S."/>
            <person name="Walk T."/>
            <person name="White J."/>
            <person name="Yandava C."/>
            <person name="Haas B."/>
            <person name="Henn M.R."/>
            <person name="Nusbaum C."/>
            <person name="Birren B."/>
        </authorList>
    </citation>
    <scope>NUCLEOTIDE SEQUENCE [LARGE SCALE GENOMIC DNA]</scope>
    <source>
        <strain evidence="2">NA</strain>
    </source>
</reference>
<dbReference type="Proteomes" id="UP000004810">
    <property type="component" value="Unassembled WGS sequence"/>
</dbReference>